<dbReference type="AlphaFoldDB" id="A0A9W9Q0M5"/>
<gene>
    <name evidence="1" type="ORF">N7476_005130</name>
</gene>
<name>A0A9W9Q0M5_9EURO</name>
<organism evidence="1 2">
    <name type="scientific">Penicillium atrosanguineum</name>
    <dbReference type="NCBI Taxonomy" id="1132637"/>
    <lineage>
        <taxon>Eukaryota</taxon>
        <taxon>Fungi</taxon>
        <taxon>Dikarya</taxon>
        <taxon>Ascomycota</taxon>
        <taxon>Pezizomycotina</taxon>
        <taxon>Eurotiomycetes</taxon>
        <taxon>Eurotiomycetidae</taxon>
        <taxon>Eurotiales</taxon>
        <taxon>Aspergillaceae</taxon>
        <taxon>Penicillium</taxon>
    </lineage>
</organism>
<sequence>MPVFVLPWEILLLDSGFEQGEEEDWFYQTDGRRVQIKVISSLVLEFHATHEICFVAPSGIVWPFRRSYADKVTTVYGPKQGYWQIEELRLLRDCGWTIFYQSTLLPDEGSGDTMLCAESLSSKHALFSEDTKATIVSEDENQSAKTMIEDYLRDANMTASDDGILVNLLGQSVQAGLSPWTLELGDS</sequence>
<reference evidence="1" key="1">
    <citation type="submission" date="2022-12" db="EMBL/GenBank/DDBJ databases">
        <authorList>
            <person name="Petersen C."/>
        </authorList>
    </citation>
    <scope>NUCLEOTIDE SEQUENCE</scope>
    <source>
        <strain evidence="1">IBT 21472</strain>
    </source>
</reference>
<evidence type="ECO:0000313" key="2">
    <source>
        <dbReference type="Proteomes" id="UP001147746"/>
    </source>
</evidence>
<dbReference type="EMBL" id="JAPZBO010000004">
    <property type="protein sequence ID" value="KAJ5318710.1"/>
    <property type="molecule type" value="Genomic_DNA"/>
</dbReference>
<comment type="caution">
    <text evidence="1">The sequence shown here is derived from an EMBL/GenBank/DDBJ whole genome shotgun (WGS) entry which is preliminary data.</text>
</comment>
<dbReference type="Proteomes" id="UP001147746">
    <property type="component" value="Unassembled WGS sequence"/>
</dbReference>
<proteinExistence type="predicted"/>
<reference evidence="1" key="2">
    <citation type="journal article" date="2023" name="IMA Fungus">
        <title>Comparative genomic study of the Penicillium genus elucidates a diverse pangenome and 15 lateral gene transfer events.</title>
        <authorList>
            <person name="Petersen C."/>
            <person name="Sorensen T."/>
            <person name="Nielsen M.R."/>
            <person name="Sondergaard T.E."/>
            <person name="Sorensen J.L."/>
            <person name="Fitzpatrick D.A."/>
            <person name="Frisvad J.C."/>
            <person name="Nielsen K.L."/>
        </authorList>
    </citation>
    <scope>NUCLEOTIDE SEQUENCE</scope>
    <source>
        <strain evidence="1">IBT 21472</strain>
    </source>
</reference>
<keyword evidence="2" id="KW-1185">Reference proteome</keyword>
<evidence type="ECO:0000313" key="1">
    <source>
        <dbReference type="EMBL" id="KAJ5318710.1"/>
    </source>
</evidence>
<protein>
    <submittedName>
        <fullName evidence="1">Uncharacterized protein</fullName>
    </submittedName>
</protein>
<accession>A0A9W9Q0M5</accession>